<dbReference type="AlphaFoldDB" id="A0AB38UM59"/>
<dbReference type="InterPro" id="IPR000030">
    <property type="entry name" value="PPE_dom"/>
</dbReference>
<comment type="caution">
    <text evidence="5">The sequence shown here is derived from an EMBL/GenBank/DDBJ whole genome shotgun (WGS) entry which is preliminary data.</text>
</comment>
<dbReference type="Proteomes" id="UP000279331">
    <property type="component" value="Unassembled WGS sequence"/>
</dbReference>
<name>A0AB38UM59_9MYCO</name>
<dbReference type="Pfam" id="PF18878">
    <property type="entry name" value="PPE-PPW"/>
    <property type="match status" value="1"/>
</dbReference>
<evidence type="ECO:0000313" key="5">
    <source>
        <dbReference type="EMBL" id="VAZ81660.1"/>
    </source>
</evidence>
<evidence type="ECO:0000313" key="6">
    <source>
        <dbReference type="Proteomes" id="UP000279331"/>
    </source>
</evidence>
<dbReference type="Gene3D" id="1.20.1260.20">
    <property type="entry name" value="PPE superfamily"/>
    <property type="match status" value="1"/>
</dbReference>
<proteinExistence type="inferred from homology"/>
<organism evidence="5 6">
    <name type="scientific">Mycobacterium persicum</name>
    <dbReference type="NCBI Taxonomy" id="1487726"/>
    <lineage>
        <taxon>Bacteria</taxon>
        <taxon>Bacillati</taxon>
        <taxon>Actinomycetota</taxon>
        <taxon>Actinomycetes</taxon>
        <taxon>Mycobacteriales</taxon>
        <taxon>Mycobacteriaceae</taxon>
        <taxon>Mycobacterium</taxon>
    </lineage>
</organism>
<dbReference type="EMBL" id="UPHL01000016">
    <property type="protein sequence ID" value="VAZ81660.1"/>
    <property type="molecule type" value="Genomic_DNA"/>
</dbReference>
<dbReference type="RefSeq" id="WP_122510212.1">
    <property type="nucleotide sequence ID" value="NZ_MWKV01000001.1"/>
</dbReference>
<evidence type="ECO:0000259" key="3">
    <source>
        <dbReference type="Pfam" id="PF00823"/>
    </source>
</evidence>
<evidence type="ECO:0000256" key="2">
    <source>
        <dbReference type="SAM" id="MobiDB-lite"/>
    </source>
</evidence>
<feature type="domain" description="PPE-PPW subfamily C-terminal" evidence="4">
    <location>
        <begin position="135"/>
        <end position="180"/>
    </location>
</feature>
<gene>
    <name evidence="5" type="primary">PPE3_2</name>
    <name evidence="5" type="ORF">LAUMK42_00462</name>
</gene>
<dbReference type="SUPFAM" id="SSF140459">
    <property type="entry name" value="PE/PPE dimer-like"/>
    <property type="match status" value="1"/>
</dbReference>
<sequence length="205" mass="20726">MTAPVWMAWPPEVHSTQLSSGSGPGGMLAAASAWSSLSAEYAAAADQLAEFLGAALPYVVGGPDVGFDSAMSASAWRTASEPNQAAIPAAAAAAAREETRARRRRRARLADPGYRYEFLESESPSDTEPFLSTPSDRGAGALGFTGTASRAGVGDAAGLATLTGDGFGGGPAAPMVPGTWDTRQGAGKPAAVNDSQGQRDHASGE</sequence>
<feature type="domain" description="PPE" evidence="3">
    <location>
        <begin position="6"/>
        <end position="102"/>
    </location>
</feature>
<comment type="similarity">
    <text evidence="1">Belongs to the mycobacterial PPE family.</text>
</comment>
<reference evidence="5 6" key="1">
    <citation type="submission" date="2018-09" db="EMBL/GenBank/DDBJ databases">
        <authorList>
            <person name="Tagini F."/>
        </authorList>
    </citation>
    <scope>NUCLEOTIDE SEQUENCE [LARGE SCALE GENOMIC DNA]</scope>
    <source>
        <strain evidence="5 6">MK42</strain>
    </source>
</reference>
<evidence type="ECO:0000259" key="4">
    <source>
        <dbReference type="Pfam" id="PF18878"/>
    </source>
</evidence>
<protein>
    <submittedName>
        <fullName evidence="5">PPE family protein PPE3</fullName>
    </submittedName>
</protein>
<accession>A0AB38UM59</accession>
<dbReference type="InterPro" id="IPR038332">
    <property type="entry name" value="PPE_sf"/>
</dbReference>
<evidence type="ECO:0000256" key="1">
    <source>
        <dbReference type="ARBA" id="ARBA00010652"/>
    </source>
</evidence>
<dbReference type="Pfam" id="PF00823">
    <property type="entry name" value="PPE"/>
    <property type="match status" value="1"/>
</dbReference>
<dbReference type="InterPro" id="IPR043641">
    <property type="entry name" value="PPE-PPW_C"/>
</dbReference>
<feature type="region of interest" description="Disordered" evidence="2">
    <location>
        <begin position="170"/>
        <end position="205"/>
    </location>
</feature>